<protein>
    <recommendedName>
        <fullName evidence="5">Phytochrome B</fullName>
    </recommendedName>
</protein>
<reference evidence="2" key="1">
    <citation type="submission" date="2020-08" db="EMBL/GenBank/DDBJ databases">
        <title>Plant Genome Project.</title>
        <authorList>
            <person name="Zhang R.-G."/>
        </authorList>
    </citation>
    <scope>NUCLEOTIDE SEQUENCE</scope>
    <source>
        <strain evidence="2">WSP0</strain>
        <tissue evidence="2">Leaf</tissue>
    </source>
</reference>
<proteinExistence type="predicted"/>
<sequence>MAMDAQNFQRREGRRDDRHRHHHHHPPTTTTTPLPTSTGDHASHLHHQNPTPALPTAGDRDRHHHRLLAVRRCYLRRTMWIVYAWSSSLGM</sequence>
<dbReference type="Proteomes" id="UP000823749">
    <property type="component" value="Chromosome 1"/>
</dbReference>
<accession>A0AAV6LFW0</accession>
<evidence type="ECO:0000256" key="1">
    <source>
        <dbReference type="SAM" id="MobiDB-lite"/>
    </source>
</evidence>
<feature type="compositionally biased region" description="Basic residues" evidence="1">
    <location>
        <begin position="17"/>
        <end position="26"/>
    </location>
</feature>
<evidence type="ECO:0000313" key="2">
    <source>
        <dbReference type="EMBL" id="KAG5562944.1"/>
    </source>
</evidence>
<organism evidence="2 4">
    <name type="scientific">Rhododendron griersonianum</name>
    <dbReference type="NCBI Taxonomy" id="479676"/>
    <lineage>
        <taxon>Eukaryota</taxon>
        <taxon>Viridiplantae</taxon>
        <taxon>Streptophyta</taxon>
        <taxon>Embryophyta</taxon>
        <taxon>Tracheophyta</taxon>
        <taxon>Spermatophyta</taxon>
        <taxon>Magnoliopsida</taxon>
        <taxon>eudicotyledons</taxon>
        <taxon>Gunneridae</taxon>
        <taxon>Pentapetalae</taxon>
        <taxon>asterids</taxon>
        <taxon>Ericales</taxon>
        <taxon>Ericaceae</taxon>
        <taxon>Ericoideae</taxon>
        <taxon>Rhodoreae</taxon>
        <taxon>Rhododendron</taxon>
    </lineage>
</organism>
<dbReference type="Proteomes" id="UP000823749">
    <property type="component" value="Chromosome 2"/>
</dbReference>
<gene>
    <name evidence="3" type="ORF">RHGRI_001221</name>
    <name evidence="2" type="ORF">RHGRI_005621</name>
</gene>
<evidence type="ECO:0000313" key="4">
    <source>
        <dbReference type="Proteomes" id="UP000823749"/>
    </source>
</evidence>
<feature type="region of interest" description="Disordered" evidence="1">
    <location>
        <begin position="1"/>
        <end position="62"/>
    </location>
</feature>
<dbReference type="EMBL" id="JACTNZ010000002">
    <property type="protein sequence ID" value="KAG5562944.1"/>
    <property type="molecule type" value="Genomic_DNA"/>
</dbReference>
<evidence type="ECO:0008006" key="5">
    <source>
        <dbReference type="Google" id="ProtNLM"/>
    </source>
</evidence>
<comment type="caution">
    <text evidence="2">The sequence shown here is derived from an EMBL/GenBank/DDBJ whole genome shotgun (WGS) entry which is preliminary data.</text>
</comment>
<feature type="compositionally biased region" description="Low complexity" evidence="1">
    <location>
        <begin position="27"/>
        <end position="40"/>
    </location>
</feature>
<keyword evidence="4" id="KW-1185">Reference proteome</keyword>
<dbReference type="EMBL" id="JACTNZ010000001">
    <property type="protein sequence ID" value="KAG5565257.1"/>
    <property type="molecule type" value="Genomic_DNA"/>
</dbReference>
<evidence type="ECO:0000313" key="3">
    <source>
        <dbReference type="EMBL" id="KAG5565257.1"/>
    </source>
</evidence>
<name>A0AAV6LFW0_9ERIC</name>
<dbReference type="AlphaFoldDB" id="A0AAV6LFW0"/>